<evidence type="ECO:0000256" key="1">
    <source>
        <dbReference type="SAM" id="MobiDB-lite"/>
    </source>
</evidence>
<feature type="compositionally biased region" description="Basic and acidic residues" evidence="1">
    <location>
        <begin position="15"/>
        <end position="33"/>
    </location>
</feature>
<reference evidence="3" key="1">
    <citation type="journal article" date="2020" name="Stud. Mycol.">
        <title>101 Dothideomycetes genomes: a test case for predicting lifestyles and emergence of pathogens.</title>
        <authorList>
            <person name="Haridas S."/>
            <person name="Albert R."/>
            <person name="Binder M."/>
            <person name="Bloem J."/>
            <person name="Labutti K."/>
            <person name="Salamov A."/>
            <person name="Andreopoulos B."/>
            <person name="Baker S."/>
            <person name="Barry K."/>
            <person name="Bills G."/>
            <person name="Bluhm B."/>
            <person name="Cannon C."/>
            <person name="Castanera R."/>
            <person name="Culley D."/>
            <person name="Daum C."/>
            <person name="Ezra D."/>
            <person name="Gonzalez J."/>
            <person name="Henrissat B."/>
            <person name="Kuo A."/>
            <person name="Liang C."/>
            <person name="Lipzen A."/>
            <person name="Lutzoni F."/>
            <person name="Magnuson J."/>
            <person name="Mondo S."/>
            <person name="Nolan M."/>
            <person name="Ohm R."/>
            <person name="Pangilinan J."/>
            <person name="Park H.-J."/>
            <person name="Ramirez L."/>
            <person name="Alfaro M."/>
            <person name="Sun H."/>
            <person name="Tritt A."/>
            <person name="Yoshinaga Y."/>
            <person name="Zwiers L.-H."/>
            <person name="Turgeon B."/>
            <person name="Goodwin S."/>
            <person name="Spatafora J."/>
            <person name="Crous P."/>
            <person name="Grigoriev I."/>
        </authorList>
    </citation>
    <scope>NUCLEOTIDE SEQUENCE</scope>
    <source>
        <strain evidence="3">CBS 110217</strain>
    </source>
</reference>
<name>A0A9P4HCA2_9PLEO</name>
<proteinExistence type="predicted"/>
<dbReference type="Pfam" id="PF06985">
    <property type="entry name" value="HET"/>
    <property type="match status" value="1"/>
</dbReference>
<protein>
    <recommendedName>
        <fullName evidence="2">Heterokaryon incompatibility domain-containing protein</fullName>
    </recommendedName>
</protein>
<dbReference type="Proteomes" id="UP000799777">
    <property type="component" value="Unassembled WGS sequence"/>
</dbReference>
<gene>
    <name evidence="3" type="ORF">EK21DRAFT_110384</name>
</gene>
<evidence type="ECO:0000313" key="4">
    <source>
        <dbReference type="Proteomes" id="UP000799777"/>
    </source>
</evidence>
<comment type="caution">
    <text evidence="3">The sequence shown here is derived from an EMBL/GenBank/DDBJ whole genome shotgun (WGS) entry which is preliminary data.</text>
</comment>
<accession>A0A9P4HCA2</accession>
<evidence type="ECO:0000313" key="3">
    <source>
        <dbReference type="EMBL" id="KAF2031933.1"/>
    </source>
</evidence>
<feature type="region of interest" description="Disordered" evidence="1">
    <location>
        <begin position="1"/>
        <end position="39"/>
    </location>
</feature>
<dbReference type="InterPro" id="IPR010730">
    <property type="entry name" value="HET"/>
</dbReference>
<dbReference type="OrthoDB" id="5135333at2759"/>
<dbReference type="PANTHER" id="PTHR33112">
    <property type="entry name" value="DOMAIN PROTEIN, PUTATIVE-RELATED"/>
    <property type="match status" value="1"/>
</dbReference>
<sequence length="382" mass="43771">MSRKRTSSDANGPDRAAKIRRCDNHDPQPDHTNHTLTTSPDIAGGARLCIKCRKLDLATMFEKPTKRTNLGSLKNYVNVTCTFCTVIWDCIRIHWGSASPLDNDARPQLYIQSKWWGSFGGGTQLQQIHRIILAITQQPPKFQLNRRVLQTDKRNRFILAELELLTKTLNGHHERFTLRRSIERHLDLDMIRRWIEPCEDHNCVPRSDDGLFQLGFRLIDVEEARLVVKIGPCDYLALSYVWRCDDPFALRLTKGNKHRQQQSGALKESTKSVGKRMPRTIVDAIEFCKAINQKYLWVDCMCIVQDDVQEKQRLIHGMGHVYENASLTIFATSGQHTDAGLAVISPREDLGREERYVIPSASTSMTISIARTSLEEQIRKSY</sequence>
<organism evidence="3 4">
    <name type="scientific">Setomelanomma holmii</name>
    <dbReference type="NCBI Taxonomy" id="210430"/>
    <lineage>
        <taxon>Eukaryota</taxon>
        <taxon>Fungi</taxon>
        <taxon>Dikarya</taxon>
        <taxon>Ascomycota</taxon>
        <taxon>Pezizomycotina</taxon>
        <taxon>Dothideomycetes</taxon>
        <taxon>Pleosporomycetidae</taxon>
        <taxon>Pleosporales</taxon>
        <taxon>Pleosporineae</taxon>
        <taxon>Phaeosphaeriaceae</taxon>
        <taxon>Setomelanomma</taxon>
    </lineage>
</organism>
<dbReference type="AlphaFoldDB" id="A0A9P4HCA2"/>
<dbReference type="EMBL" id="ML978176">
    <property type="protein sequence ID" value="KAF2031933.1"/>
    <property type="molecule type" value="Genomic_DNA"/>
</dbReference>
<evidence type="ECO:0000259" key="2">
    <source>
        <dbReference type="Pfam" id="PF06985"/>
    </source>
</evidence>
<keyword evidence="4" id="KW-1185">Reference proteome</keyword>
<feature type="domain" description="Heterokaryon incompatibility" evidence="2">
    <location>
        <begin position="235"/>
        <end position="355"/>
    </location>
</feature>
<dbReference type="PANTHER" id="PTHR33112:SF12">
    <property type="entry name" value="HETEROKARYON INCOMPATIBILITY DOMAIN-CONTAINING PROTEIN"/>
    <property type="match status" value="1"/>
</dbReference>